<dbReference type="GO" id="GO:0003724">
    <property type="term" value="F:RNA helicase activity"/>
    <property type="evidence" value="ECO:0007669"/>
    <property type="project" value="UniProtKB-EC"/>
</dbReference>
<dbReference type="Pfam" id="PF04408">
    <property type="entry name" value="WHD_HA2"/>
    <property type="match status" value="1"/>
</dbReference>
<dbReference type="Pfam" id="PF23362">
    <property type="entry name" value="DHX37_C"/>
    <property type="match status" value="1"/>
</dbReference>
<dbReference type="Pfam" id="PF07717">
    <property type="entry name" value="OB_NTP_bind"/>
    <property type="match status" value="1"/>
</dbReference>
<dbReference type="EMBL" id="BMAW01053655">
    <property type="protein sequence ID" value="GFS92065.1"/>
    <property type="molecule type" value="Genomic_DNA"/>
</dbReference>
<dbReference type="InterPro" id="IPR048333">
    <property type="entry name" value="HA2_WH"/>
</dbReference>
<dbReference type="Pfam" id="PF00270">
    <property type="entry name" value="DEAD"/>
    <property type="match status" value="1"/>
</dbReference>
<sequence>MGRMRKRLNAKARSGGNAVTQSNKSEDNVQVDINVRKHKFDESNPLVLPGSKKKTPKAQEKTKPIVRILSKKKKKKLEKILEKKRKKIDRNELLDKLKTVQAKPEDLQLLTSTSYMQTYGLKEIPDETFEKSSVKRPIKISNIKGINKKPKLDTNDLSSDESLSDSESETSDDTNDEKVQNDNGEQSLELDVKNFEESQEKLKETFQPETIIVAEECVEKEEKSEAIVNKEVEQKPAVFVTVCRKPEIQAVREALPVFCEEQSIIEAIKENPVVLIHGETGSGKTTQVPQFLYEAGFTLTGKIIGITEPRRIAAMTMAARVGEELNMPEKVSYHIRYEKTVGKQTEIKFMTDGVLLKELRHDFFLSKYSVIIIDEAHERSVFSDVLIGLLSRIVLIREKRKDPLKLIIMSATIRVQDFTENSRLFKTQPFLIRLDSRQHKVQVHFNLQTPEDYVGAAYNKVCKIHCELPPGAILVFVTGEKEVQRLCKLLKEAFPFKNISDSYSSKKEQNNSLSDVPNQLKGKKKRPNVEGSDSFCSLPIEINLDNYSVEPLNTEDMQHQQSDDEGNEPSNENFIKKKFESSSPLYVLPLYSILPFEEQEKVFKPPPEGTRLCVVSTNVAETSITIPGLKYVVDSGKVKTKVYNANGAGISKFEIVWCSKASANQRAGRCGRTEGGHCYRLYSSSVFEHEFPDFSLPEIQRIPVDDVLLQMKALGIDRVVEFPFPSPPDKETLKAAERRLVILGALQDLQKGQRFKDLDKWEFSAKVTPLGRAMSRFPLSPRYAKMLLLSYKHNCIPYIVPIVCALTVPDLFLTTSTTIETENGEEEIKVVQEGIKKIGTGKFVQLGDVMVLLRAIALFEDSKNGLKFCIKNGIRYKAMSEIHKMSIQLLREVKRAFPDASIPLDMKISPPDTETFEIIRKVVTACFIDQVARKIPREETKDDKSLKNAYKCLISEDPVFIHPSSIMFERLPNYVTYNEMVHTSKFYMKGVVEIEPEWLAAFSENLCCFSDPCEDPAPTYDSDKDRIYCSLGGTFGPWQWDLPIVRMEMQKEFLKYSWFCFFFLDGQVCSLMSNYKQYYLSQPSVILKSWAKMLPRTRYLLQAVIAEEVDSKRTLLNAWKKDPQYLLREYREWLPSAKHLEVELNWPPKCETH</sequence>
<dbReference type="InterPro" id="IPR011545">
    <property type="entry name" value="DEAD/DEAH_box_helicase_dom"/>
</dbReference>
<dbReference type="SMART" id="SM00487">
    <property type="entry name" value="DEXDc"/>
    <property type="match status" value="1"/>
</dbReference>
<dbReference type="InterPro" id="IPR001650">
    <property type="entry name" value="Helicase_C-like"/>
</dbReference>
<feature type="coiled-coil region" evidence="8">
    <location>
        <begin position="74"/>
        <end position="103"/>
    </location>
</feature>
<dbReference type="InterPro" id="IPR011709">
    <property type="entry name" value="DEAD-box_helicase_OB_fold"/>
</dbReference>
<gene>
    <name evidence="12" type="primary">DHX37</name>
    <name evidence="12" type="ORF">NPIL_147481</name>
</gene>
<dbReference type="InterPro" id="IPR056371">
    <property type="entry name" value="DHX37-like_C"/>
</dbReference>
<keyword evidence="8" id="KW-0175">Coiled coil</keyword>
<evidence type="ECO:0000256" key="1">
    <source>
        <dbReference type="ARBA" id="ARBA00008792"/>
    </source>
</evidence>
<dbReference type="SMART" id="SM00490">
    <property type="entry name" value="HELICc"/>
    <property type="match status" value="1"/>
</dbReference>
<feature type="region of interest" description="Disordered" evidence="9">
    <location>
        <begin position="503"/>
        <end position="532"/>
    </location>
</feature>
<dbReference type="OrthoDB" id="10025033at2759"/>
<evidence type="ECO:0000256" key="2">
    <source>
        <dbReference type="ARBA" id="ARBA00012552"/>
    </source>
</evidence>
<dbReference type="InterPro" id="IPR027417">
    <property type="entry name" value="P-loop_NTPase"/>
</dbReference>
<feature type="compositionally biased region" description="Basic residues" evidence="9">
    <location>
        <begin position="1"/>
        <end position="10"/>
    </location>
</feature>
<evidence type="ECO:0000259" key="10">
    <source>
        <dbReference type="PROSITE" id="PS51192"/>
    </source>
</evidence>
<feature type="domain" description="Helicase ATP-binding" evidence="10">
    <location>
        <begin position="265"/>
        <end position="431"/>
    </location>
</feature>
<evidence type="ECO:0000256" key="5">
    <source>
        <dbReference type="ARBA" id="ARBA00022806"/>
    </source>
</evidence>
<dbReference type="PROSITE" id="PS51194">
    <property type="entry name" value="HELICASE_CTER"/>
    <property type="match status" value="1"/>
</dbReference>
<dbReference type="PROSITE" id="PS00690">
    <property type="entry name" value="DEAH_ATP_HELICASE"/>
    <property type="match status" value="1"/>
</dbReference>
<comment type="similarity">
    <text evidence="1">Belongs to the DEAD box helicase family. DEAH subfamily.</text>
</comment>
<dbReference type="GO" id="GO:0005730">
    <property type="term" value="C:nucleolus"/>
    <property type="evidence" value="ECO:0007669"/>
    <property type="project" value="TreeGrafter"/>
</dbReference>
<dbReference type="Proteomes" id="UP000887013">
    <property type="component" value="Unassembled WGS sequence"/>
</dbReference>
<feature type="region of interest" description="Disordered" evidence="9">
    <location>
        <begin position="149"/>
        <end position="187"/>
    </location>
</feature>
<dbReference type="SUPFAM" id="SSF52540">
    <property type="entry name" value="P-loop containing nucleoside triphosphate hydrolases"/>
    <property type="match status" value="1"/>
</dbReference>
<feature type="domain" description="Helicase C-terminal" evidence="11">
    <location>
        <begin position="460"/>
        <end position="715"/>
    </location>
</feature>
<name>A0A8X6TBC1_NEPPI</name>
<dbReference type="PANTHER" id="PTHR18934">
    <property type="entry name" value="ATP-DEPENDENT RNA HELICASE"/>
    <property type="match status" value="1"/>
</dbReference>
<dbReference type="GO" id="GO:0000462">
    <property type="term" value="P:maturation of SSU-rRNA from tricistronic rRNA transcript (SSU-rRNA, 5.8S rRNA, LSU-rRNA)"/>
    <property type="evidence" value="ECO:0007669"/>
    <property type="project" value="TreeGrafter"/>
</dbReference>
<dbReference type="Gene3D" id="1.20.120.1080">
    <property type="match status" value="1"/>
</dbReference>
<evidence type="ECO:0000256" key="6">
    <source>
        <dbReference type="ARBA" id="ARBA00022840"/>
    </source>
</evidence>
<keyword evidence="13" id="KW-1185">Reference proteome</keyword>
<accession>A0A8X6TBC1</accession>
<feature type="compositionally biased region" description="Acidic residues" evidence="9">
    <location>
        <begin position="158"/>
        <end position="175"/>
    </location>
</feature>
<dbReference type="Pfam" id="PF00271">
    <property type="entry name" value="Helicase_C"/>
    <property type="match status" value="1"/>
</dbReference>
<dbReference type="CDD" id="cd18791">
    <property type="entry name" value="SF2_C_RHA"/>
    <property type="match status" value="1"/>
</dbReference>
<reference evidence="12" key="1">
    <citation type="submission" date="2020-08" db="EMBL/GenBank/DDBJ databases">
        <title>Multicomponent nature underlies the extraordinary mechanical properties of spider dragline silk.</title>
        <authorList>
            <person name="Kono N."/>
            <person name="Nakamura H."/>
            <person name="Mori M."/>
            <person name="Yoshida Y."/>
            <person name="Ohtoshi R."/>
            <person name="Malay A.D."/>
            <person name="Moran D.A.P."/>
            <person name="Tomita M."/>
            <person name="Numata K."/>
            <person name="Arakawa K."/>
        </authorList>
    </citation>
    <scope>NUCLEOTIDE SEQUENCE</scope>
</reference>
<comment type="caution">
    <text evidence="12">The sequence shown here is derived from an EMBL/GenBank/DDBJ whole genome shotgun (WGS) entry which is preliminary data.</text>
</comment>
<dbReference type="FunFam" id="3.40.50.300:FF:000637">
    <property type="entry name" value="ATP-dependent RNA helicase DHX37/DHR1"/>
    <property type="match status" value="1"/>
</dbReference>
<feature type="region of interest" description="Disordered" evidence="9">
    <location>
        <begin position="1"/>
        <end position="62"/>
    </location>
</feature>
<dbReference type="InterPro" id="IPR002464">
    <property type="entry name" value="DNA/RNA_helicase_DEAH_CS"/>
</dbReference>
<dbReference type="InterPro" id="IPR007502">
    <property type="entry name" value="Helicase-assoc_dom"/>
</dbReference>
<evidence type="ECO:0000256" key="9">
    <source>
        <dbReference type="SAM" id="MobiDB-lite"/>
    </source>
</evidence>
<protein>
    <recommendedName>
        <fullName evidence="2">RNA helicase</fullName>
        <ecNumber evidence="2">3.6.4.13</ecNumber>
    </recommendedName>
</protein>
<dbReference type="Pfam" id="PF21010">
    <property type="entry name" value="HA2_C"/>
    <property type="match status" value="1"/>
</dbReference>
<dbReference type="AlphaFoldDB" id="A0A8X6TBC1"/>
<evidence type="ECO:0000313" key="13">
    <source>
        <dbReference type="Proteomes" id="UP000887013"/>
    </source>
</evidence>
<dbReference type="GO" id="GO:0016787">
    <property type="term" value="F:hydrolase activity"/>
    <property type="evidence" value="ECO:0007669"/>
    <property type="project" value="UniProtKB-KW"/>
</dbReference>
<evidence type="ECO:0000259" key="11">
    <source>
        <dbReference type="PROSITE" id="PS51194"/>
    </source>
</evidence>
<evidence type="ECO:0000256" key="3">
    <source>
        <dbReference type="ARBA" id="ARBA00022741"/>
    </source>
</evidence>
<dbReference type="PROSITE" id="PS51192">
    <property type="entry name" value="HELICASE_ATP_BIND_1"/>
    <property type="match status" value="1"/>
</dbReference>
<keyword evidence="4" id="KW-0378">Hydrolase</keyword>
<evidence type="ECO:0000256" key="7">
    <source>
        <dbReference type="ARBA" id="ARBA00047984"/>
    </source>
</evidence>
<keyword evidence="3" id="KW-0547">Nucleotide-binding</keyword>
<evidence type="ECO:0000256" key="8">
    <source>
        <dbReference type="SAM" id="Coils"/>
    </source>
</evidence>
<dbReference type="EC" id="3.6.4.13" evidence="2"/>
<evidence type="ECO:0000256" key="4">
    <source>
        <dbReference type="ARBA" id="ARBA00022801"/>
    </source>
</evidence>
<comment type="catalytic activity">
    <reaction evidence="7">
        <text>ATP + H2O = ADP + phosphate + H(+)</text>
        <dbReference type="Rhea" id="RHEA:13065"/>
        <dbReference type="ChEBI" id="CHEBI:15377"/>
        <dbReference type="ChEBI" id="CHEBI:15378"/>
        <dbReference type="ChEBI" id="CHEBI:30616"/>
        <dbReference type="ChEBI" id="CHEBI:43474"/>
        <dbReference type="ChEBI" id="CHEBI:456216"/>
        <dbReference type="EC" id="3.6.4.13"/>
    </reaction>
</comment>
<keyword evidence="6" id="KW-0067">ATP-binding</keyword>
<organism evidence="12 13">
    <name type="scientific">Nephila pilipes</name>
    <name type="common">Giant wood spider</name>
    <name type="synonym">Nephila maculata</name>
    <dbReference type="NCBI Taxonomy" id="299642"/>
    <lineage>
        <taxon>Eukaryota</taxon>
        <taxon>Metazoa</taxon>
        <taxon>Ecdysozoa</taxon>
        <taxon>Arthropoda</taxon>
        <taxon>Chelicerata</taxon>
        <taxon>Arachnida</taxon>
        <taxon>Araneae</taxon>
        <taxon>Araneomorphae</taxon>
        <taxon>Entelegynae</taxon>
        <taxon>Araneoidea</taxon>
        <taxon>Nephilidae</taxon>
        <taxon>Nephila</taxon>
    </lineage>
</organism>
<proteinExistence type="inferred from homology"/>
<evidence type="ECO:0000313" key="12">
    <source>
        <dbReference type="EMBL" id="GFS92065.1"/>
    </source>
</evidence>
<dbReference type="Gene3D" id="3.40.50.300">
    <property type="entry name" value="P-loop containing nucleotide triphosphate hydrolases"/>
    <property type="match status" value="2"/>
</dbReference>
<keyword evidence="5 12" id="KW-0347">Helicase</keyword>
<dbReference type="GO" id="GO:0003723">
    <property type="term" value="F:RNA binding"/>
    <property type="evidence" value="ECO:0007669"/>
    <property type="project" value="TreeGrafter"/>
</dbReference>
<dbReference type="InterPro" id="IPR014001">
    <property type="entry name" value="Helicase_ATP-bd"/>
</dbReference>
<dbReference type="PANTHER" id="PTHR18934:SF99">
    <property type="entry name" value="ATP-DEPENDENT RNA HELICASE DHX37-RELATED"/>
    <property type="match status" value="1"/>
</dbReference>
<dbReference type="GO" id="GO:0005524">
    <property type="term" value="F:ATP binding"/>
    <property type="evidence" value="ECO:0007669"/>
    <property type="project" value="UniProtKB-KW"/>
</dbReference>
<dbReference type="SMART" id="SM00847">
    <property type="entry name" value="HA2"/>
    <property type="match status" value="1"/>
</dbReference>